<comment type="caution">
    <text evidence="7">The sequence shown here is derived from an EMBL/GenBank/DDBJ whole genome shotgun (WGS) entry which is preliminary data.</text>
</comment>
<organism evidence="7 8">
    <name type="scientific">Rodentibacter caecimuris</name>
    <dbReference type="NCBI Taxonomy" id="1796644"/>
    <lineage>
        <taxon>Bacteria</taxon>
        <taxon>Pseudomonadati</taxon>
        <taxon>Pseudomonadota</taxon>
        <taxon>Gammaproteobacteria</taxon>
        <taxon>Pasteurellales</taxon>
        <taxon>Pasteurellaceae</taxon>
        <taxon>Rodentibacter</taxon>
    </lineage>
</organism>
<name>A0ABX3KW41_9PAST</name>
<dbReference type="SUPFAM" id="SSF56801">
    <property type="entry name" value="Acetyl-CoA synthetase-like"/>
    <property type="match status" value="1"/>
</dbReference>
<keyword evidence="3 7" id="KW-0436">Ligase</keyword>
<dbReference type="Proteomes" id="UP000188820">
    <property type="component" value="Unassembled WGS sequence"/>
</dbReference>
<dbReference type="InterPro" id="IPR045851">
    <property type="entry name" value="AMP-bd_C_sf"/>
</dbReference>
<keyword evidence="8" id="KW-1185">Reference proteome</keyword>
<evidence type="ECO:0000313" key="7">
    <source>
        <dbReference type="EMBL" id="OOF67594.1"/>
    </source>
</evidence>
<gene>
    <name evidence="7" type="ORF">BKG89_09580</name>
</gene>
<dbReference type="InterPro" id="IPR000873">
    <property type="entry name" value="AMP-dep_synth/lig_dom"/>
</dbReference>
<evidence type="ECO:0000256" key="3">
    <source>
        <dbReference type="ARBA" id="ARBA00022598"/>
    </source>
</evidence>
<dbReference type="InterPro" id="IPR010192">
    <property type="entry name" value="MenE"/>
</dbReference>
<evidence type="ECO:0000256" key="5">
    <source>
        <dbReference type="ARBA" id="ARBA00022840"/>
    </source>
</evidence>
<evidence type="ECO:0000256" key="1">
    <source>
        <dbReference type="ARBA" id="ARBA00006432"/>
    </source>
</evidence>
<dbReference type="NCBIfam" id="TIGR01923">
    <property type="entry name" value="menE"/>
    <property type="match status" value="1"/>
</dbReference>
<evidence type="ECO:0000259" key="6">
    <source>
        <dbReference type="Pfam" id="PF00501"/>
    </source>
</evidence>
<feature type="domain" description="AMP-dependent synthetase/ligase" evidence="6">
    <location>
        <begin position="16"/>
        <end position="329"/>
    </location>
</feature>
<reference evidence="7 8" key="1">
    <citation type="submission" date="2016-10" db="EMBL/GenBank/DDBJ databases">
        <title>Rodentibacter gen. nov. and new species.</title>
        <authorList>
            <person name="Christensen H."/>
        </authorList>
    </citation>
    <scope>NUCLEOTIDE SEQUENCE [LARGE SCALE GENOMIC DNA]</scope>
    <source>
        <strain evidence="7 8">1998236014</strain>
    </source>
</reference>
<dbReference type="PANTHER" id="PTHR43201:SF5">
    <property type="entry name" value="MEDIUM-CHAIN ACYL-COA LIGASE ACSF2, MITOCHONDRIAL"/>
    <property type="match status" value="1"/>
</dbReference>
<protein>
    <submittedName>
        <fullName evidence="7">O-succinylbenzoate--CoA ligase</fullName>
    </submittedName>
</protein>
<dbReference type="PANTHER" id="PTHR43201">
    <property type="entry name" value="ACYL-COA SYNTHETASE"/>
    <property type="match status" value="1"/>
</dbReference>
<keyword evidence="4" id="KW-0547">Nucleotide-binding</keyword>
<dbReference type="NCBIfam" id="NF006539">
    <property type="entry name" value="PRK09029.1"/>
    <property type="match status" value="1"/>
</dbReference>
<dbReference type="EMBL" id="MLAA01000040">
    <property type="protein sequence ID" value="OOF67594.1"/>
    <property type="molecule type" value="Genomic_DNA"/>
</dbReference>
<evidence type="ECO:0000256" key="2">
    <source>
        <dbReference type="ARBA" id="ARBA00022428"/>
    </source>
</evidence>
<evidence type="ECO:0000256" key="4">
    <source>
        <dbReference type="ARBA" id="ARBA00022741"/>
    </source>
</evidence>
<comment type="similarity">
    <text evidence="1">Belongs to the ATP-dependent AMP-binding enzyme family.</text>
</comment>
<dbReference type="GO" id="GO:0016874">
    <property type="term" value="F:ligase activity"/>
    <property type="evidence" value="ECO:0007669"/>
    <property type="project" value="UniProtKB-KW"/>
</dbReference>
<dbReference type="Gene3D" id="3.40.50.12780">
    <property type="entry name" value="N-terminal domain of ligase-like"/>
    <property type="match status" value="1"/>
</dbReference>
<sequence>MFPWQQYANSSSLKANIALLDEHGNIFTWRQIADSVNQFARLLTIQGVQSGSGVALYGKNSVEFVFIYLAAIQIGARVLGINPAFSIEKMQQICQNYQVGFYFSPEINETFPNLTALSLSIRLEKTKVSNTQNENEEVVDFLRPATMTLTSGSTGLPKAVVHNIRAHLDNAQGVCKLMRFEPDCSWLLSLPLYHVSGQGIVWRWLYSKAALHLPREDFYQSVLQATHASLVPTQLQRLLSYLAEESKIKRITKHILLGGTQIPVELTQKLKEYGIQSYSGYGMTEMASTVFAKRSDHSDGVGTPLEGREYCLQNEEIWLRGAGLAMGYWQDGKILSLLNSQGWFSTKDLGKWIDNELFIVGRLDNQFISGGENIQPEEIENVISRSGLVKQIFVLPIEDTEFGQRPVALVEFIEQFSQRAVENLRVFLQSRIERFKQPIAYYPLPQNVHKGAIKISRNRLKDWLANQPKR</sequence>
<dbReference type="CDD" id="cd17630">
    <property type="entry name" value="OSB_MenE-like"/>
    <property type="match status" value="1"/>
</dbReference>
<accession>A0ABX3KW41</accession>
<dbReference type="InterPro" id="IPR042099">
    <property type="entry name" value="ANL_N_sf"/>
</dbReference>
<keyword evidence="5" id="KW-0067">ATP-binding</keyword>
<dbReference type="PROSITE" id="PS00455">
    <property type="entry name" value="AMP_BINDING"/>
    <property type="match status" value="1"/>
</dbReference>
<dbReference type="Gene3D" id="3.30.300.30">
    <property type="match status" value="1"/>
</dbReference>
<keyword evidence="2" id="KW-0474">Menaquinone biosynthesis</keyword>
<proteinExistence type="inferred from homology"/>
<dbReference type="InterPro" id="IPR020845">
    <property type="entry name" value="AMP-binding_CS"/>
</dbReference>
<evidence type="ECO:0000313" key="8">
    <source>
        <dbReference type="Proteomes" id="UP000188820"/>
    </source>
</evidence>
<dbReference type="Pfam" id="PF00501">
    <property type="entry name" value="AMP-binding"/>
    <property type="match status" value="1"/>
</dbReference>
<dbReference type="RefSeq" id="WP_077464441.1">
    <property type="nucleotide sequence ID" value="NZ_MLAA01000040.1"/>
</dbReference>